<proteinExistence type="inferred from homology"/>
<dbReference type="GO" id="GO:0005737">
    <property type="term" value="C:cytoplasm"/>
    <property type="evidence" value="ECO:0007669"/>
    <property type="project" value="InterPro"/>
</dbReference>
<comment type="similarity">
    <text evidence="1">Belongs to the transferase hexapeptide repeat family.</text>
</comment>
<comment type="caution">
    <text evidence="5">The sequence shown here is derived from an EMBL/GenBank/DDBJ whole genome shotgun (WGS) entry which is preliminary data.</text>
</comment>
<keyword evidence="4" id="KW-0012">Acyltransferase</keyword>
<dbReference type="Gene3D" id="2.160.10.10">
    <property type="entry name" value="Hexapeptide repeat proteins"/>
    <property type="match status" value="1"/>
</dbReference>
<organism evidence="5 6">
    <name type="scientific">Sorangium cellulosum</name>
    <name type="common">Polyangium cellulosum</name>
    <dbReference type="NCBI Taxonomy" id="56"/>
    <lineage>
        <taxon>Bacteria</taxon>
        <taxon>Pseudomonadati</taxon>
        <taxon>Myxococcota</taxon>
        <taxon>Polyangia</taxon>
        <taxon>Polyangiales</taxon>
        <taxon>Polyangiaceae</taxon>
        <taxon>Sorangium</taxon>
    </lineage>
</organism>
<dbReference type="GO" id="GO:0009001">
    <property type="term" value="F:serine O-acetyltransferase activity"/>
    <property type="evidence" value="ECO:0007669"/>
    <property type="project" value="InterPro"/>
</dbReference>
<evidence type="ECO:0000313" key="5">
    <source>
        <dbReference type="EMBL" id="KYF59236.1"/>
    </source>
</evidence>
<dbReference type="PANTHER" id="PTHR42811">
    <property type="entry name" value="SERINE ACETYLTRANSFERASE"/>
    <property type="match status" value="1"/>
</dbReference>
<dbReference type="PIRSF" id="PIRSF000441">
    <property type="entry name" value="CysE"/>
    <property type="match status" value="1"/>
</dbReference>
<dbReference type="AlphaFoldDB" id="A0A150PUS8"/>
<name>A0A150PUS8_SORCE</name>
<protein>
    <submittedName>
        <fullName evidence="5">Acetyltransferase</fullName>
    </submittedName>
</protein>
<evidence type="ECO:0000256" key="1">
    <source>
        <dbReference type="ARBA" id="ARBA00007274"/>
    </source>
</evidence>
<dbReference type="InterPro" id="IPR001451">
    <property type="entry name" value="Hexapep"/>
</dbReference>
<gene>
    <name evidence="5" type="ORF">BE08_16735</name>
</gene>
<dbReference type="Proteomes" id="UP000075420">
    <property type="component" value="Unassembled WGS sequence"/>
</dbReference>
<keyword evidence="3" id="KW-0677">Repeat</keyword>
<dbReference type="EMBL" id="JELY01000477">
    <property type="protein sequence ID" value="KYF59236.1"/>
    <property type="molecule type" value="Genomic_DNA"/>
</dbReference>
<reference evidence="5 6" key="1">
    <citation type="submission" date="2014-02" db="EMBL/GenBank/DDBJ databases">
        <title>The small core and large imbalanced accessory genome model reveals a collaborative survival strategy of Sorangium cellulosum strains in nature.</title>
        <authorList>
            <person name="Han K."/>
            <person name="Peng R."/>
            <person name="Blom J."/>
            <person name="Li Y.-Z."/>
        </authorList>
    </citation>
    <scope>NUCLEOTIDE SEQUENCE [LARGE SCALE GENOMIC DNA]</scope>
    <source>
        <strain evidence="5 6">So0157-25</strain>
    </source>
</reference>
<dbReference type="InterPro" id="IPR018357">
    <property type="entry name" value="Hexapep_transf_CS"/>
</dbReference>
<evidence type="ECO:0000256" key="4">
    <source>
        <dbReference type="ARBA" id="ARBA00023315"/>
    </source>
</evidence>
<dbReference type="SUPFAM" id="SSF51161">
    <property type="entry name" value="Trimeric LpxA-like enzymes"/>
    <property type="match status" value="1"/>
</dbReference>
<dbReference type="Pfam" id="PF00132">
    <property type="entry name" value="Hexapep"/>
    <property type="match status" value="1"/>
</dbReference>
<dbReference type="PROSITE" id="PS00101">
    <property type="entry name" value="HEXAPEP_TRANSFERASES"/>
    <property type="match status" value="1"/>
</dbReference>
<dbReference type="InterPro" id="IPR045304">
    <property type="entry name" value="LbH_SAT"/>
</dbReference>
<evidence type="ECO:0000256" key="3">
    <source>
        <dbReference type="ARBA" id="ARBA00022737"/>
    </source>
</evidence>
<dbReference type="GO" id="GO:0006535">
    <property type="term" value="P:cysteine biosynthetic process from serine"/>
    <property type="evidence" value="ECO:0007669"/>
    <property type="project" value="InterPro"/>
</dbReference>
<keyword evidence="2 5" id="KW-0808">Transferase</keyword>
<dbReference type="InterPro" id="IPR005881">
    <property type="entry name" value="Ser_O-AcTrfase"/>
</dbReference>
<accession>A0A150PUS8</accession>
<evidence type="ECO:0000313" key="6">
    <source>
        <dbReference type="Proteomes" id="UP000075420"/>
    </source>
</evidence>
<dbReference type="InterPro" id="IPR011004">
    <property type="entry name" value="Trimer_LpxA-like_sf"/>
</dbReference>
<evidence type="ECO:0000256" key="2">
    <source>
        <dbReference type="ARBA" id="ARBA00022679"/>
    </source>
</evidence>
<dbReference type="CDD" id="cd03354">
    <property type="entry name" value="LbH_SAT"/>
    <property type="match status" value="1"/>
</dbReference>
<sequence>MSNPCILLYRIGNFFYRHKLRSLARLITWLNRFLFSAYIPSSATIGSNFRLGYWGLGVVIHNRAVIGDNCLVAQNATIGRNFGSQGVPRLGNDVYVGAGSAVFGDITVGDNVIIGANSVVNKDVPPNTVVAGNPFRILASDRTQKYYELDDPDA</sequence>